<sequence length="60" mass="7167">MICSRTFCLADCHWQEGTDEVNERKRSKYQELADMCKERRYTTWIFPVEIGCRSYPAQSV</sequence>
<gene>
    <name evidence="1" type="ORF">DPMN_022275</name>
</gene>
<proteinExistence type="predicted"/>
<dbReference type="Proteomes" id="UP000828390">
    <property type="component" value="Unassembled WGS sequence"/>
</dbReference>
<name>A0A9D4NP64_DREPO</name>
<protein>
    <submittedName>
        <fullName evidence="1">Uncharacterized protein</fullName>
    </submittedName>
</protein>
<keyword evidence="2" id="KW-1185">Reference proteome</keyword>
<reference evidence="1" key="1">
    <citation type="journal article" date="2019" name="bioRxiv">
        <title>The Genome of the Zebra Mussel, Dreissena polymorpha: A Resource for Invasive Species Research.</title>
        <authorList>
            <person name="McCartney M.A."/>
            <person name="Auch B."/>
            <person name="Kono T."/>
            <person name="Mallez S."/>
            <person name="Zhang Y."/>
            <person name="Obille A."/>
            <person name="Becker A."/>
            <person name="Abrahante J.E."/>
            <person name="Garbe J."/>
            <person name="Badalamenti J.P."/>
            <person name="Herman A."/>
            <person name="Mangelson H."/>
            <person name="Liachko I."/>
            <person name="Sullivan S."/>
            <person name="Sone E.D."/>
            <person name="Koren S."/>
            <person name="Silverstein K.A.T."/>
            <person name="Beckman K.B."/>
            <person name="Gohl D.M."/>
        </authorList>
    </citation>
    <scope>NUCLEOTIDE SEQUENCE</scope>
    <source>
        <strain evidence="1">Duluth1</strain>
        <tissue evidence="1">Whole animal</tissue>
    </source>
</reference>
<evidence type="ECO:0000313" key="2">
    <source>
        <dbReference type="Proteomes" id="UP000828390"/>
    </source>
</evidence>
<dbReference type="AlphaFoldDB" id="A0A9D4NP64"/>
<reference evidence="1" key="2">
    <citation type="submission" date="2020-11" db="EMBL/GenBank/DDBJ databases">
        <authorList>
            <person name="McCartney M.A."/>
            <person name="Auch B."/>
            <person name="Kono T."/>
            <person name="Mallez S."/>
            <person name="Becker A."/>
            <person name="Gohl D.M."/>
            <person name="Silverstein K.A.T."/>
            <person name="Koren S."/>
            <person name="Bechman K.B."/>
            <person name="Herman A."/>
            <person name="Abrahante J.E."/>
            <person name="Garbe J."/>
        </authorList>
    </citation>
    <scope>NUCLEOTIDE SEQUENCE</scope>
    <source>
        <strain evidence="1">Duluth1</strain>
        <tissue evidence="1">Whole animal</tissue>
    </source>
</reference>
<organism evidence="1 2">
    <name type="scientific">Dreissena polymorpha</name>
    <name type="common">Zebra mussel</name>
    <name type="synonym">Mytilus polymorpha</name>
    <dbReference type="NCBI Taxonomy" id="45954"/>
    <lineage>
        <taxon>Eukaryota</taxon>
        <taxon>Metazoa</taxon>
        <taxon>Spiralia</taxon>
        <taxon>Lophotrochozoa</taxon>
        <taxon>Mollusca</taxon>
        <taxon>Bivalvia</taxon>
        <taxon>Autobranchia</taxon>
        <taxon>Heteroconchia</taxon>
        <taxon>Euheterodonta</taxon>
        <taxon>Imparidentia</taxon>
        <taxon>Neoheterodontei</taxon>
        <taxon>Myida</taxon>
        <taxon>Dreissenoidea</taxon>
        <taxon>Dreissenidae</taxon>
        <taxon>Dreissena</taxon>
    </lineage>
</organism>
<evidence type="ECO:0000313" key="1">
    <source>
        <dbReference type="EMBL" id="KAH3898076.1"/>
    </source>
</evidence>
<comment type="caution">
    <text evidence="1">The sequence shown here is derived from an EMBL/GenBank/DDBJ whole genome shotgun (WGS) entry which is preliminary data.</text>
</comment>
<dbReference type="EMBL" id="JAIWYP010000001">
    <property type="protein sequence ID" value="KAH3898076.1"/>
    <property type="molecule type" value="Genomic_DNA"/>
</dbReference>
<accession>A0A9D4NP64</accession>